<dbReference type="AlphaFoldDB" id="A0AAV4EXN1"/>
<sequence length="111" mass="12703">MVTAGARRNNNIQLYGGRRQVLLINVDKHREEEQRRVQQQQQQPLNALQSQPLYLSRRSENGASLLVTIQQPTMMHLLRLVAMTVLEHFHGTLFPTPKESEDNIIAGRACC</sequence>
<accession>A0AAV4EXN1</accession>
<name>A0AAV4EXN1_9GAST</name>
<dbReference type="Proteomes" id="UP000762676">
    <property type="component" value="Unassembled WGS sequence"/>
</dbReference>
<dbReference type="EMBL" id="BMAT01011025">
    <property type="protein sequence ID" value="GFR65193.1"/>
    <property type="molecule type" value="Genomic_DNA"/>
</dbReference>
<protein>
    <submittedName>
        <fullName evidence="1">Uncharacterized protein</fullName>
    </submittedName>
</protein>
<comment type="caution">
    <text evidence="1">The sequence shown here is derived from an EMBL/GenBank/DDBJ whole genome shotgun (WGS) entry which is preliminary data.</text>
</comment>
<proteinExistence type="predicted"/>
<keyword evidence="2" id="KW-1185">Reference proteome</keyword>
<evidence type="ECO:0000313" key="2">
    <source>
        <dbReference type="Proteomes" id="UP000762676"/>
    </source>
</evidence>
<evidence type="ECO:0000313" key="1">
    <source>
        <dbReference type="EMBL" id="GFR65193.1"/>
    </source>
</evidence>
<reference evidence="1 2" key="1">
    <citation type="journal article" date="2021" name="Elife">
        <title>Chloroplast acquisition without the gene transfer in kleptoplastic sea slugs, Plakobranchus ocellatus.</title>
        <authorList>
            <person name="Maeda T."/>
            <person name="Takahashi S."/>
            <person name="Yoshida T."/>
            <person name="Shimamura S."/>
            <person name="Takaki Y."/>
            <person name="Nagai Y."/>
            <person name="Toyoda A."/>
            <person name="Suzuki Y."/>
            <person name="Arimoto A."/>
            <person name="Ishii H."/>
            <person name="Satoh N."/>
            <person name="Nishiyama T."/>
            <person name="Hasebe M."/>
            <person name="Maruyama T."/>
            <person name="Minagawa J."/>
            <person name="Obokata J."/>
            <person name="Shigenobu S."/>
        </authorList>
    </citation>
    <scope>NUCLEOTIDE SEQUENCE [LARGE SCALE GENOMIC DNA]</scope>
</reference>
<gene>
    <name evidence="1" type="ORF">ElyMa_005524100</name>
</gene>
<organism evidence="1 2">
    <name type="scientific">Elysia marginata</name>
    <dbReference type="NCBI Taxonomy" id="1093978"/>
    <lineage>
        <taxon>Eukaryota</taxon>
        <taxon>Metazoa</taxon>
        <taxon>Spiralia</taxon>
        <taxon>Lophotrochozoa</taxon>
        <taxon>Mollusca</taxon>
        <taxon>Gastropoda</taxon>
        <taxon>Heterobranchia</taxon>
        <taxon>Euthyneura</taxon>
        <taxon>Panpulmonata</taxon>
        <taxon>Sacoglossa</taxon>
        <taxon>Placobranchoidea</taxon>
        <taxon>Plakobranchidae</taxon>
        <taxon>Elysia</taxon>
    </lineage>
</organism>